<sequence length="107" mass="11682">MSDHGLTALLLIFLAHVAAFGAAGVRRREPYYAATVLTFTLLSASVAARLYAPGWNVADELPLHEALRWLALPAAALSIVWTVLRIRARRLQQRAPGQEADRPGPAR</sequence>
<keyword evidence="1" id="KW-1133">Transmembrane helix</keyword>
<evidence type="ECO:0000256" key="1">
    <source>
        <dbReference type="SAM" id="Phobius"/>
    </source>
</evidence>
<dbReference type="EMBL" id="CP000544">
    <property type="protein sequence ID" value="ABM60875.1"/>
    <property type="molecule type" value="Genomic_DNA"/>
</dbReference>
<reference evidence="3" key="1">
    <citation type="submission" date="2006-12" db="EMBL/GenBank/DDBJ databases">
        <title>Complete sequence of Halorhodospira halophila SL1.</title>
        <authorList>
            <consortium name="US DOE Joint Genome Institute"/>
            <person name="Copeland A."/>
            <person name="Lucas S."/>
            <person name="Lapidus A."/>
            <person name="Barry K."/>
            <person name="Detter J.C."/>
            <person name="Glavina del Rio T."/>
            <person name="Hammon N."/>
            <person name="Israni S."/>
            <person name="Dalin E."/>
            <person name="Tice H."/>
            <person name="Pitluck S."/>
            <person name="Saunders E."/>
            <person name="Brettin T."/>
            <person name="Bruce D."/>
            <person name="Han C."/>
            <person name="Tapia R."/>
            <person name="Schmutz J."/>
            <person name="Larimer F."/>
            <person name="Land M."/>
            <person name="Hauser L."/>
            <person name="Kyrpides N."/>
            <person name="Mikhailova N."/>
            <person name="Hoff W."/>
            <person name="Richardson P."/>
        </authorList>
    </citation>
    <scope>NUCLEOTIDE SEQUENCE [LARGE SCALE GENOMIC DNA]</scope>
    <source>
        <strain evidence="3">DSM 244 / SL1</strain>
    </source>
</reference>
<gene>
    <name evidence="2" type="ordered locus">Hhal_0080</name>
</gene>
<dbReference type="HOGENOM" id="CLU_2206350_0_0_6"/>
<organism evidence="2 3">
    <name type="scientific">Halorhodospira halophila (strain DSM 244 / SL1)</name>
    <name type="common">Ectothiorhodospira halophila (strain DSM 244 / SL1)</name>
    <dbReference type="NCBI Taxonomy" id="349124"/>
    <lineage>
        <taxon>Bacteria</taxon>
        <taxon>Pseudomonadati</taxon>
        <taxon>Pseudomonadota</taxon>
        <taxon>Gammaproteobacteria</taxon>
        <taxon>Chromatiales</taxon>
        <taxon>Ectothiorhodospiraceae</taxon>
        <taxon>Halorhodospira</taxon>
    </lineage>
</organism>
<feature type="transmembrane region" description="Helical" evidence="1">
    <location>
        <begin position="66"/>
        <end position="84"/>
    </location>
</feature>
<protein>
    <submittedName>
        <fullName evidence="2">Uncharacterized protein</fullName>
    </submittedName>
</protein>
<proteinExistence type="predicted"/>
<accession>A1WT63</accession>
<dbReference type="STRING" id="349124.Hhal_0080"/>
<keyword evidence="3" id="KW-1185">Reference proteome</keyword>
<dbReference type="RefSeq" id="WP_011812898.1">
    <property type="nucleotide sequence ID" value="NC_008789.1"/>
</dbReference>
<dbReference type="KEGG" id="hha:Hhal_0080"/>
<dbReference type="Proteomes" id="UP000000647">
    <property type="component" value="Chromosome"/>
</dbReference>
<dbReference type="AlphaFoldDB" id="A1WT63"/>
<name>A1WT63_HALHL</name>
<reference evidence="2 3" key="2">
    <citation type="journal article" date="2013" name="Stand. Genomic Sci.">
        <title>Complete genome sequence of Halorhodospira halophila SL1.</title>
        <authorList>
            <person name="Challacombe J.F."/>
            <person name="Majid S."/>
            <person name="Deole R."/>
            <person name="Brettin T.S."/>
            <person name="Bruce D."/>
            <person name="Delano S.F."/>
            <person name="Detter J.C."/>
            <person name="Gleasner C.D."/>
            <person name="Han C.S."/>
            <person name="Misra M."/>
            <person name="Reitenga K.G."/>
            <person name="Mikhailova N."/>
            <person name="Woyke T."/>
            <person name="Pitluck S."/>
            <person name="Nolan M."/>
            <person name="Land M.L."/>
            <person name="Saunders E."/>
            <person name="Tapia R."/>
            <person name="Lapidus A."/>
            <person name="Ivanova N."/>
            <person name="Hoff W.D."/>
        </authorList>
    </citation>
    <scope>NUCLEOTIDE SEQUENCE [LARGE SCALE GENOMIC DNA]</scope>
    <source>
        <strain evidence="3">DSM 244 / SL1</strain>
    </source>
</reference>
<evidence type="ECO:0000313" key="3">
    <source>
        <dbReference type="Proteomes" id="UP000000647"/>
    </source>
</evidence>
<feature type="transmembrane region" description="Helical" evidence="1">
    <location>
        <begin position="6"/>
        <end position="25"/>
    </location>
</feature>
<feature type="transmembrane region" description="Helical" evidence="1">
    <location>
        <begin position="32"/>
        <end position="51"/>
    </location>
</feature>
<keyword evidence="1" id="KW-0472">Membrane</keyword>
<evidence type="ECO:0000313" key="2">
    <source>
        <dbReference type="EMBL" id="ABM60875.1"/>
    </source>
</evidence>
<keyword evidence="1" id="KW-0812">Transmembrane</keyword>